<dbReference type="OrthoDB" id="5365701at2759"/>
<organism evidence="2 3">
    <name type="scientific">Aspergillus mulundensis</name>
    <dbReference type="NCBI Taxonomy" id="1810919"/>
    <lineage>
        <taxon>Eukaryota</taxon>
        <taxon>Fungi</taxon>
        <taxon>Dikarya</taxon>
        <taxon>Ascomycota</taxon>
        <taxon>Pezizomycotina</taxon>
        <taxon>Eurotiomycetes</taxon>
        <taxon>Eurotiomycetidae</taxon>
        <taxon>Eurotiales</taxon>
        <taxon>Aspergillaceae</taxon>
        <taxon>Aspergillus</taxon>
        <taxon>Aspergillus subgen. Nidulantes</taxon>
    </lineage>
</organism>
<sequence length="620" mass="69246">MLSNPPSILANTCAYVRESESYSTGQVPEFKTARGDDSSPGCVSGCAPLLHLNLSFSTANNISDYHTCRVFHLKNAPLVDLYGANIVIPRFAIMDCLSSPAVGIASRTRGCQELFVKCLSVPHFAADDLDWLEDRQGEFNLWEAGLKAAAVGRSSLDYRLQQSKETQELVFDLLGGLSVTLERLIHHEDMPQDTSAIENPEEDPLDGEYSMFSDLSLSTERTKTDSLPNMGKGDILVKEHLLNIKRTLRQLAELSNNIRRSPAKYRYKKADAALKLEDFEDFEAYLKGVILMSSSEFNAQASTTATWQSRRIADSDKLTPVQHRLIYANIVRRNRIIYATRHTQQNKKPPVMEKYLLPAQPIGRPTPNIQQTPTEFDTFDPVPMPSVLTSSMTTPTELESELITKATQPPADIFPATPSPRGHVAEDILPYTCFYENCTIPDEMYATPQALFKHLLIEHSVTHWTCDHCAWKNRDYPSFTFGDQSKWEAHMRQEHSKDVLDKHIPHLARISERKVLVSLSCPLCAYTTQSAHSVFDSHIAEHLYAFALRCVPPATSSDEESAISSSVGGSTSSDSFGDSLVDAVSETAEFTDAESLELLSSAATGRRLIPSRHCWRRDDH</sequence>
<feature type="domain" description="C2H2-type" evidence="1">
    <location>
        <begin position="519"/>
        <end position="542"/>
    </location>
</feature>
<evidence type="ECO:0000313" key="3">
    <source>
        <dbReference type="Proteomes" id="UP000256690"/>
    </source>
</evidence>
<comment type="caution">
    <text evidence="2">The sequence shown here is derived from an EMBL/GenBank/DDBJ whole genome shotgun (WGS) entry which is preliminary data.</text>
</comment>
<evidence type="ECO:0000313" key="2">
    <source>
        <dbReference type="EMBL" id="RDW63072.1"/>
    </source>
</evidence>
<reference evidence="2 3" key="1">
    <citation type="journal article" date="2018" name="IMA Fungus">
        <title>IMA Genome-F 9: Draft genome sequence of Annulohypoxylon stygium, Aspergillus mulundensis, Berkeleyomyces basicola (syn. Thielaviopsis basicola), Ceratocystis smalleyi, two Cercospora beticola strains, Coleophoma cylindrospora, Fusarium fracticaudum, Phialophora cf. hyalina, and Morchella septimelata.</title>
        <authorList>
            <person name="Wingfield B.D."/>
            <person name="Bills G.F."/>
            <person name="Dong Y."/>
            <person name="Huang W."/>
            <person name="Nel W.J."/>
            <person name="Swalarsk-Parry B.S."/>
            <person name="Vaghefi N."/>
            <person name="Wilken P.M."/>
            <person name="An Z."/>
            <person name="de Beer Z.W."/>
            <person name="De Vos L."/>
            <person name="Chen L."/>
            <person name="Duong T.A."/>
            <person name="Gao Y."/>
            <person name="Hammerbacher A."/>
            <person name="Kikkert J.R."/>
            <person name="Li Y."/>
            <person name="Li H."/>
            <person name="Li K."/>
            <person name="Li Q."/>
            <person name="Liu X."/>
            <person name="Ma X."/>
            <person name="Naidoo K."/>
            <person name="Pethybridge S.J."/>
            <person name="Sun J."/>
            <person name="Steenkamp E.T."/>
            <person name="van der Nest M.A."/>
            <person name="van Wyk S."/>
            <person name="Wingfield M.J."/>
            <person name="Xiong C."/>
            <person name="Yue Q."/>
            <person name="Zhang X."/>
        </authorList>
    </citation>
    <scope>NUCLEOTIDE SEQUENCE [LARGE SCALE GENOMIC DNA]</scope>
    <source>
        <strain evidence="2 3">DSM 5745</strain>
    </source>
</reference>
<dbReference type="STRING" id="1810919.A0A3D8QMQ1"/>
<proteinExistence type="predicted"/>
<dbReference type="Proteomes" id="UP000256690">
    <property type="component" value="Unassembled WGS sequence"/>
</dbReference>
<accession>A0A3D8QMQ1</accession>
<dbReference type="InterPro" id="IPR013087">
    <property type="entry name" value="Znf_C2H2_type"/>
</dbReference>
<name>A0A3D8QMQ1_9EURO</name>
<feature type="domain" description="C2H2-type" evidence="1">
    <location>
        <begin position="464"/>
        <end position="495"/>
    </location>
</feature>
<dbReference type="PANTHER" id="PTHR35391:SF5">
    <property type="entry name" value="DUF6590 DOMAIN-CONTAINING PROTEIN"/>
    <property type="match status" value="1"/>
</dbReference>
<dbReference type="AlphaFoldDB" id="A0A3D8QMQ1"/>
<feature type="domain" description="C2H2-type" evidence="1">
    <location>
        <begin position="431"/>
        <end position="459"/>
    </location>
</feature>
<dbReference type="PANTHER" id="PTHR35391">
    <property type="entry name" value="C2H2-TYPE DOMAIN-CONTAINING PROTEIN-RELATED"/>
    <property type="match status" value="1"/>
</dbReference>
<dbReference type="RefSeq" id="XP_026599261.1">
    <property type="nucleotide sequence ID" value="XM_026752199.1"/>
</dbReference>
<dbReference type="SMART" id="SM00355">
    <property type="entry name" value="ZnF_C2H2"/>
    <property type="match status" value="3"/>
</dbReference>
<protein>
    <recommendedName>
        <fullName evidence="1">C2H2-type domain-containing protein</fullName>
    </recommendedName>
</protein>
<evidence type="ECO:0000259" key="1">
    <source>
        <dbReference type="SMART" id="SM00355"/>
    </source>
</evidence>
<gene>
    <name evidence="2" type="ORF">DSM5745_10183</name>
</gene>
<dbReference type="EMBL" id="PVWQ01000015">
    <property type="protein sequence ID" value="RDW63072.1"/>
    <property type="molecule type" value="Genomic_DNA"/>
</dbReference>
<keyword evidence="3" id="KW-1185">Reference proteome</keyword>
<dbReference type="GeneID" id="38120553"/>